<dbReference type="KEGG" id="hro:HELRODRAFT_184242"/>
<reference evidence="2 4" key="2">
    <citation type="journal article" date="2013" name="Nature">
        <title>Insights into bilaterian evolution from three spiralian genomes.</title>
        <authorList>
            <person name="Simakov O."/>
            <person name="Marletaz F."/>
            <person name="Cho S.J."/>
            <person name="Edsinger-Gonzales E."/>
            <person name="Havlak P."/>
            <person name="Hellsten U."/>
            <person name="Kuo D.H."/>
            <person name="Larsson T."/>
            <person name="Lv J."/>
            <person name="Arendt D."/>
            <person name="Savage R."/>
            <person name="Osoegawa K."/>
            <person name="de Jong P."/>
            <person name="Grimwood J."/>
            <person name="Chapman J.A."/>
            <person name="Shapiro H."/>
            <person name="Aerts A."/>
            <person name="Otillar R.P."/>
            <person name="Terry A.Y."/>
            <person name="Boore J.L."/>
            <person name="Grigoriev I.V."/>
            <person name="Lindberg D.R."/>
            <person name="Seaver E.C."/>
            <person name="Weisblat D.A."/>
            <person name="Putnam N.H."/>
            <person name="Rokhsar D.S."/>
        </authorList>
    </citation>
    <scope>NUCLEOTIDE SEQUENCE</scope>
</reference>
<feature type="region of interest" description="Disordered" evidence="1">
    <location>
        <begin position="31"/>
        <end position="55"/>
    </location>
</feature>
<sequence length="108" mass="12380">MVKLTTGYMDRPFIRTKSSSSKKRILFFKQMHNNNNNNNDNNNRKKKKKKSSVLDHISLASFQRRQLPPDTLCSSECACLHAKAFLKELLNQNLLQAPTSTTAHEDTT</sequence>
<dbReference type="Proteomes" id="UP000015101">
    <property type="component" value="Unassembled WGS sequence"/>
</dbReference>
<dbReference type="AlphaFoldDB" id="T1FKU2"/>
<dbReference type="EMBL" id="KB096493">
    <property type="protein sequence ID" value="ESO04484.1"/>
    <property type="molecule type" value="Genomic_DNA"/>
</dbReference>
<dbReference type="CTD" id="20209441"/>
<protein>
    <submittedName>
        <fullName evidence="2 3">Uncharacterized protein</fullName>
    </submittedName>
</protein>
<reference evidence="4" key="1">
    <citation type="submission" date="2012-12" db="EMBL/GenBank/DDBJ databases">
        <authorList>
            <person name="Hellsten U."/>
            <person name="Grimwood J."/>
            <person name="Chapman J.A."/>
            <person name="Shapiro H."/>
            <person name="Aerts A."/>
            <person name="Otillar R.P."/>
            <person name="Terry A.Y."/>
            <person name="Boore J.L."/>
            <person name="Simakov O."/>
            <person name="Marletaz F."/>
            <person name="Cho S.-J."/>
            <person name="Edsinger-Gonzales E."/>
            <person name="Havlak P."/>
            <person name="Kuo D.-H."/>
            <person name="Larsson T."/>
            <person name="Lv J."/>
            <person name="Arendt D."/>
            <person name="Savage R."/>
            <person name="Osoegawa K."/>
            <person name="de Jong P."/>
            <person name="Lindberg D.R."/>
            <person name="Seaver E.C."/>
            <person name="Weisblat D.A."/>
            <person name="Putnam N.H."/>
            <person name="Grigoriev I.V."/>
            <person name="Rokhsar D.S."/>
        </authorList>
    </citation>
    <scope>NUCLEOTIDE SEQUENCE</scope>
</reference>
<dbReference type="EnsemblMetazoa" id="HelroT184242">
    <property type="protein sequence ID" value="HelroP184242"/>
    <property type="gene ID" value="HelroG184242"/>
</dbReference>
<accession>T1FKU2</accession>
<keyword evidence="4" id="KW-1185">Reference proteome</keyword>
<name>T1FKU2_HELRO</name>
<evidence type="ECO:0000313" key="4">
    <source>
        <dbReference type="Proteomes" id="UP000015101"/>
    </source>
</evidence>
<organism evidence="3 4">
    <name type="scientific">Helobdella robusta</name>
    <name type="common">Californian leech</name>
    <dbReference type="NCBI Taxonomy" id="6412"/>
    <lineage>
        <taxon>Eukaryota</taxon>
        <taxon>Metazoa</taxon>
        <taxon>Spiralia</taxon>
        <taxon>Lophotrochozoa</taxon>
        <taxon>Annelida</taxon>
        <taxon>Clitellata</taxon>
        <taxon>Hirudinea</taxon>
        <taxon>Rhynchobdellida</taxon>
        <taxon>Glossiphoniidae</taxon>
        <taxon>Helobdella</taxon>
    </lineage>
</organism>
<dbReference type="EMBL" id="AMQM01009485">
    <property type="status" value="NOT_ANNOTATED_CDS"/>
    <property type="molecule type" value="Genomic_DNA"/>
</dbReference>
<dbReference type="InParanoid" id="T1FKU2"/>
<reference evidence="3" key="3">
    <citation type="submission" date="2015-06" db="UniProtKB">
        <authorList>
            <consortium name="EnsemblMetazoa"/>
        </authorList>
    </citation>
    <scope>IDENTIFICATION</scope>
</reference>
<dbReference type="HOGENOM" id="CLU_2199767_0_0_1"/>
<evidence type="ECO:0000313" key="3">
    <source>
        <dbReference type="EnsemblMetazoa" id="HelroP184242"/>
    </source>
</evidence>
<dbReference type="GeneID" id="20209441"/>
<dbReference type="RefSeq" id="XP_009017418.1">
    <property type="nucleotide sequence ID" value="XM_009019170.1"/>
</dbReference>
<evidence type="ECO:0000313" key="2">
    <source>
        <dbReference type="EMBL" id="ESO04484.1"/>
    </source>
</evidence>
<evidence type="ECO:0000256" key="1">
    <source>
        <dbReference type="SAM" id="MobiDB-lite"/>
    </source>
</evidence>
<proteinExistence type="predicted"/>
<gene>
    <name evidence="3" type="primary">20209441</name>
    <name evidence="2" type="ORF">HELRODRAFT_184242</name>
</gene>